<accession>A0A073CDP9</accession>
<gene>
    <name evidence="1" type="ORF">A19Y_1161</name>
</gene>
<proteinExistence type="predicted"/>
<dbReference type="AlphaFoldDB" id="A0A073CDP9"/>
<reference evidence="1 2" key="1">
    <citation type="journal article" date="2014" name="Appl. Environ. Microbiol.">
        <title>Elucidation of insertion elements encoded on plasmids and in vitro construction of shuttle vectors from the toxic cyanobacterium Planktothrix.</title>
        <authorList>
            <person name="Christiansen G."/>
            <person name="Goesmann A."/>
            <person name="Kurmayer R."/>
        </authorList>
    </citation>
    <scope>NUCLEOTIDE SEQUENCE [LARGE SCALE GENOMIC DNA]</scope>
    <source>
        <strain evidence="1 2">NIVA-CYA 126/8</strain>
    </source>
</reference>
<organism evidence="1 2">
    <name type="scientific">Planktothrix agardhii (strain NIVA-CYA 126/8)</name>
    <dbReference type="NCBI Taxonomy" id="388467"/>
    <lineage>
        <taxon>Bacteria</taxon>
        <taxon>Bacillati</taxon>
        <taxon>Cyanobacteriota</taxon>
        <taxon>Cyanophyceae</taxon>
        <taxon>Oscillatoriophycideae</taxon>
        <taxon>Oscillatoriales</taxon>
        <taxon>Microcoleaceae</taxon>
        <taxon>Planktothrix</taxon>
    </lineage>
</organism>
<dbReference type="HOGENOM" id="CLU_093454_2_0_3"/>
<name>A0A073CDP9_PLAA1</name>
<dbReference type="EMBL" id="CM002803">
    <property type="protein sequence ID" value="KEI66251.1"/>
    <property type="molecule type" value="Genomic_DNA"/>
</dbReference>
<dbReference type="eggNOG" id="ENOG5032T20">
    <property type="taxonomic scope" value="Bacteria"/>
</dbReference>
<evidence type="ECO:0000313" key="1">
    <source>
        <dbReference type="EMBL" id="KEI66251.1"/>
    </source>
</evidence>
<dbReference type="STRING" id="388467.A19Y_1161"/>
<dbReference type="PATRIC" id="fig|388467.6.peg.1101"/>
<dbReference type="RefSeq" id="WP_072005180.1">
    <property type="nucleotide sequence ID" value="NZ_CM002803.1"/>
</dbReference>
<dbReference type="Proteomes" id="UP000027395">
    <property type="component" value="Chromosome"/>
</dbReference>
<protein>
    <submittedName>
        <fullName evidence="1">Uncharacterized protein</fullName>
    </submittedName>
</protein>
<sequence length="202" mass="22136">MAMNPSIVMFSGLKQALLTHLPGHHRWLSVVATVSLFPLFVSVTPAEAFPSFVLIRRQDYRNCTQQLVTAGLSVELATQGCGMASRPRNMGYCVTQMQRNVAALPVEQILSGCLQVRRPDELANCVVNINRNTSASDPLNVLDSCRRSVLPETFSNCVVGMNQASTNLGVDQLLKTCLNPPENVVKLEPENSIDLQLNTPNQ</sequence>
<evidence type="ECO:0000313" key="2">
    <source>
        <dbReference type="Proteomes" id="UP000027395"/>
    </source>
</evidence>
<keyword evidence="2" id="KW-1185">Reference proteome</keyword>